<dbReference type="RefSeq" id="XP_013285934.1">
    <property type="nucleotide sequence ID" value="XM_013430480.1"/>
</dbReference>
<dbReference type="NCBIfam" id="TIGR02432">
    <property type="entry name" value="lysidine_TilS_N"/>
    <property type="match status" value="1"/>
</dbReference>
<dbReference type="InterPro" id="IPR012795">
    <property type="entry name" value="tRNA_Ile_lys_synt_N"/>
</dbReference>
<evidence type="ECO:0000259" key="7">
    <source>
        <dbReference type="Pfam" id="PF01171"/>
    </source>
</evidence>
<dbReference type="PANTHER" id="PTHR43033:SF1">
    <property type="entry name" value="TRNA(ILE)-LYSIDINE SYNTHASE-RELATED"/>
    <property type="match status" value="1"/>
</dbReference>
<reference evidence="8 9" key="1">
    <citation type="submission" date="2015-01" db="EMBL/GenBank/DDBJ databases">
        <title>The Genome Sequence of Fonsecaea pedrosoi CBS 271.37.</title>
        <authorList>
            <consortium name="The Broad Institute Genomics Platform"/>
            <person name="Cuomo C."/>
            <person name="de Hoog S."/>
            <person name="Gorbushina A."/>
            <person name="Stielow B."/>
            <person name="Teixiera M."/>
            <person name="Abouelleil A."/>
            <person name="Chapman S.B."/>
            <person name="Priest M."/>
            <person name="Young S.K."/>
            <person name="Wortman J."/>
            <person name="Nusbaum C."/>
            <person name="Birren B."/>
        </authorList>
    </citation>
    <scope>NUCLEOTIDE SEQUENCE [LARGE SCALE GENOMIC DNA]</scope>
    <source>
        <strain evidence="8 9">CBS 271.37</strain>
    </source>
</reference>
<accession>A0A0D2DWD3</accession>
<dbReference type="STRING" id="1442368.A0A0D2DWD3"/>
<organism evidence="8 9">
    <name type="scientific">Fonsecaea pedrosoi CBS 271.37</name>
    <dbReference type="NCBI Taxonomy" id="1442368"/>
    <lineage>
        <taxon>Eukaryota</taxon>
        <taxon>Fungi</taxon>
        <taxon>Dikarya</taxon>
        <taxon>Ascomycota</taxon>
        <taxon>Pezizomycotina</taxon>
        <taxon>Eurotiomycetes</taxon>
        <taxon>Chaetothyriomycetidae</taxon>
        <taxon>Chaetothyriales</taxon>
        <taxon>Herpotrichiellaceae</taxon>
        <taxon>Fonsecaea</taxon>
    </lineage>
</organism>
<dbReference type="InterPro" id="IPR014729">
    <property type="entry name" value="Rossmann-like_a/b/a_fold"/>
</dbReference>
<keyword evidence="4" id="KW-0547">Nucleotide-binding</keyword>
<dbReference type="GO" id="GO:0008033">
    <property type="term" value="P:tRNA processing"/>
    <property type="evidence" value="ECO:0007669"/>
    <property type="project" value="UniProtKB-KW"/>
</dbReference>
<dbReference type="GO" id="GO:0005524">
    <property type="term" value="F:ATP binding"/>
    <property type="evidence" value="ECO:0007669"/>
    <property type="project" value="UniProtKB-KW"/>
</dbReference>
<keyword evidence="9" id="KW-1185">Reference proteome</keyword>
<dbReference type="Proteomes" id="UP000053029">
    <property type="component" value="Unassembled WGS sequence"/>
</dbReference>
<evidence type="ECO:0000256" key="6">
    <source>
        <dbReference type="ARBA" id="ARBA00048539"/>
    </source>
</evidence>
<evidence type="ECO:0000313" key="9">
    <source>
        <dbReference type="Proteomes" id="UP000053029"/>
    </source>
</evidence>
<evidence type="ECO:0000256" key="3">
    <source>
        <dbReference type="ARBA" id="ARBA00022694"/>
    </source>
</evidence>
<gene>
    <name evidence="8" type="ORF">Z517_05153</name>
</gene>
<dbReference type="PANTHER" id="PTHR43033">
    <property type="entry name" value="TRNA(ILE)-LYSIDINE SYNTHASE-RELATED"/>
    <property type="match status" value="1"/>
</dbReference>
<feature type="domain" description="tRNA(Ile)-lysidine/2-thiocytidine synthase N-terminal" evidence="7">
    <location>
        <begin position="61"/>
        <end position="299"/>
    </location>
</feature>
<sequence length="663" mass="75268">MAHIVVNRTVNAAPCLTVRTFLSSFLEIWGKQGLERDQRRPVPIGLLYYHLDRTLLIDPGVCVSGGPDSMALAYLLNEMNTVPGKHNVSVQPFAFIVNHKARRESTDEANYVQSQLRRLSIDSEILEIQWPNNIDPANTADFELRARRARYRLIADAAIRKKIHHLFLGHHQDDQVETVLMRLVRNAGTSFLGFQGMSERSTIPCCEDIRGANEIESYERFARWLNPHDPRVNPETMNSRLINQGKTVTPSVPGGLRIHRPLLSFAKSAIIDFCNTNHVPHVQDKTNYDPTLTLRNAVRYMRTHYTLPKALQRPSILSLQQSSWRFATSLAARGEKILEKLRVLTFDLRSGRMTVRVSPAFIALCELDSEAGAYALARLTSVVSSQSRDEEPTLVPRHNLRQFLDKNRSRLREWVTVQQVLLEKSSTGLDASEHRATSGFRMERQSEFSESFSDYEGTVWTLSRPPLRLAEITRTSRSFSLDIRPGKVGNEGAGPILQLECAKNCNQTGFWSQWMLWDHRYWVRVRTKTAETLSHIRIRTYCESDVQSVYTRLKDRGSELQSILAEAAPGKLRFTIPVLTVDGQVSVFPTLNVVVGGKDSMHVDSGLADHSVLEWEVCYKVIDLPFINAHREMIHWKNAQVKRHKSASVSVSEAAKPTESTHT</sequence>
<dbReference type="SUPFAM" id="SSF52402">
    <property type="entry name" value="Adenine nucleotide alpha hydrolases-like"/>
    <property type="match status" value="1"/>
</dbReference>
<evidence type="ECO:0000256" key="2">
    <source>
        <dbReference type="ARBA" id="ARBA00022598"/>
    </source>
</evidence>
<keyword evidence="2" id="KW-0436">Ligase</keyword>
<dbReference type="VEuPathDB" id="FungiDB:Z517_05153"/>
<dbReference type="Pfam" id="PF01171">
    <property type="entry name" value="ATP_bind_3"/>
    <property type="match status" value="1"/>
</dbReference>
<dbReference type="HAMAP" id="MF_01161">
    <property type="entry name" value="tRNA_Ile_lys_synt"/>
    <property type="match status" value="1"/>
</dbReference>
<dbReference type="GO" id="GO:0032267">
    <property type="term" value="F:tRNA(Ile)-lysidine synthase activity"/>
    <property type="evidence" value="ECO:0007669"/>
    <property type="project" value="UniProtKB-EC"/>
</dbReference>
<protein>
    <recommendedName>
        <fullName evidence="1">tRNA(Ile)-lysidine synthetase</fullName>
        <ecNumber evidence="1">6.3.4.19</ecNumber>
    </recommendedName>
</protein>
<dbReference type="GeneID" id="25304643"/>
<comment type="catalytic activity">
    <reaction evidence="6">
        <text>cytidine(34) in tRNA(Ile2) + L-lysine + ATP = lysidine(34) in tRNA(Ile2) + AMP + diphosphate + H(+)</text>
        <dbReference type="Rhea" id="RHEA:43744"/>
        <dbReference type="Rhea" id="RHEA-COMP:10625"/>
        <dbReference type="Rhea" id="RHEA-COMP:10670"/>
        <dbReference type="ChEBI" id="CHEBI:15378"/>
        <dbReference type="ChEBI" id="CHEBI:30616"/>
        <dbReference type="ChEBI" id="CHEBI:32551"/>
        <dbReference type="ChEBI" id="CHEBI:33019"/>
        <dbReference type="ChEBI" id="CHEBI:82748"/>
        <dbReference type="ChEBI" id="CHEBI:83665"/>
        <dbReference type="ChEBI" id="CHEBI:456215"/>
        <dbReference type="EC" id="6.3.4.19"/>
    </reaction>
</comment>
<evidence type="ECO:0000313" key="8">
    <source>
        <dbReference type="EMBL" id="KIW82126.1"/>
    </source>
</evidence>
<keyword evidence="3" id="KW-0819">tRNA processing</keyword>
<dbReference type="EC" id="6.3.4.19" evidence="1"/>
<evidence type="ECO:0000256" key="1">
    <source>
        <dbReference type="ARBA" id="ARBA00013267"/>
    </source>
</evidence>
<proteinExistence type="inferred from homology"/>
<evidence type="ECO:0000256" key="4">
    <source>
        <dbReference type="ARBA" id="ARBA00022741"/>
    </source>
</evidence>
<dbReference type="InterPro" id="IPR011063">
    <property type="entry name" value="TilS/TtcA_N"/>
</dbReference>
<dbReference type="Gene3D" id="3.40.50.620">
    <property type="entry name" value="HUPs"/>
    <property type="match status" value="1"/>
</dbReference>
<name>A0A0D2DWD3_9EURO</name>
<dbReference type="HOGENOM" id="CLU_015599_1_0_1"/>
<keyword evidence="5" id="KW-0067">ATP-binding</keyword>
<dbReference type="AlphaFoldDB" id="A0A0D2DWD3"/>
<dbReference type="EMBL" id="KN846971">
    <property type="protein sequence ID" value="KIW82126.1"/>
    <property type="molecule type" value="Genomic_DNA"/>
</dbReference>
<evidence type="ECO:0000256" key="5">
    <source>
        <dbReference type="ARBA" id="ARBA00022840"/>
    </source>
</evidence>
<dbReference type="CDD" id="cd01992">
    <property type="entry name" value="TilS_N"/>
    <property type="match status" value="1"/>
</dbReference>
<dbReference type="InterPro" id="IPR012094">
    <property type="entry name" value="tRNA_Ile_lys_synt"/>
</dbReference>
<dbReference type="OrthoDB" id="434144at2759"/>